<dbReference type="InterPro" id="IPR036217">
    <property type="entry name" value="MethylDNA_cys_MeTrfase_DNAb"/>
</dbReference>
<dbReference type="PANTHER" id="PTHR42942">
    <property type="entry name" value="6-O-METHYLGUANINE DNA METHYLTRANSFERASE"/>
    <property type="match status" value="1"/>
</dbReference>
<dbReference type="InterPro" id="IPR036388">
    <property type="entry name" value="WH-like_DNA-bd_sf"/>
</dbReference>
<dbReference type="Proteomes" id="UP000650511">
    <property type="component" value="Unassembled WGS sequence"/>
</dbReference>
<dbReference type="OrthoDB" id="9132167at2"/>
<organism evidence="3 4">
    <name type="scientific">Egicoccus halophilus</name>
    <dbReference type="NCBI Taxonomy" id="1670830"/>
    <lineage>
        <taxon>Bacteria</taxon>
        <taxon>Bacillati</taxon>
        <taxon>Actinomycetota</taxon>
        <taxon>Nitriliruptoria</taxon>
        <taxon>Egicoccales</taxon>
        <taxon>Egicoccaceae</taxon>
        <taxon>Egicoccus</taxon>
    </lineage>
</organism>
<reference evidence="3" key="2">
    <citation type="submission" date="2020-09" db="EMBL/GenBank/DDBJ databases">
        <authorList>
            <person name="Sun Q."/>
            <person name="Zhou Y."/>
        </authorList>
    </citation>
    <scope>NUCLEOTIDE SEQUENCE</scope>
    <source>
        <strain evidence="3">CGMCC 1.14988</strain>
    </source>
</reference>
<sequence>MTRPPPPLPPGGHPEPPEALTPYQRAVVAVVQALAAGEVVTYGDVAAEAGRPGSAQAVANVLRRVPGLPWWRVVPATGRLYRTHAPVQAPLLRAEGVEVDDERRVR</sequence>
<dbReference type="Gene3D" id="1.10.10.10">
    <property type="entry name" value="Winged helix-like DNA-binding domain superfamily/Winged helix DNA-binding domain"/>
    <property type="match status" value="1"/>
</dbReference>
<dbReference type="CDD" id="cd06445">
    <property type="entry name" value="ATase"/>
    <property type="match status" value="1"/>
</dbReference>
<dbReference type="SUPFAM" id="SSF46767">
    <property type="entry name" value="Methylated DNA-protein cysteine methyltransferase, C-terminal domain"/>
    <property type="match status" value="1"/>
</dbReference>
<dbReference type="GO" id="GO:0006281">
    <property type="term" value="P:DNA repair"/>
    <property type="evidence" value="ECO:0007669"/>
    <property type="project" value="InterPro"/>
</dbReference>
<gene>
    <name evidence="3" type="ORF">GCM10011354_31400</name>
</gene>
<dbReference type="EMBL" id="BMHA01000013">
    <property type="protein sequence ID" value="GGI08901.1"/>
    <property type="molecule type" value="Genomic_DNA"/>
</dbReference>
<protein>
    <recommendedName>
        <fullName evidence="2">Methylated-DNA-[protein]-cysteine S-methyltransferase DNA binding domain-containing protein</fullName>
    </recommendedName>
</protein>
<evidence type="ECO:0000256" key="1">
    <source>
        <dbReference type="ARBA" id="ARBA00022763"/>
    </source>
</evidence>
<name>A0A8J3ACT5_9ACTN</name>
<accession>A0A8J3ACT5</accession>
<evidence type="ECO:0000313" key="4">
    <source>
        <dbReference type="Proteomes" id="UP000650511"/>
    </source>
</evidence>
<comment type="caution">
    <text evidence="3">The sequence shown here is derived from an EMBL/GenBank/DDBJ whole genome shotgun (WGS) entry which is preliminary data.</text>
</comment>
<reference evidence="3" key="1">
    <citation type="journal article" date="2014" name="Int. J. Syst. Evol. Microbiol.">
        <title>Complete genome sequence of Corynebacterium casei LMG S-19264T (=DSM 44701T), isolated from a smear-ripened cheese.</title>
        <authorList>
            <consortium name="US DOE Joint Genome Institute (JGI-PGF)"/>
            <person name="Walter F."/>
            <person name="Albersmeier A."/>
            <person name="Kalinowski J."/>
            <person name="Ruckert C."/>
        </authorList>
    </citation>
    <scope>NUCLEOTIDE SEQUENCE</scope>
    <source>
        <strain evidence="3">CGMCC 1.14988</strain>
    </source>
</reference>
<dbReference type="AlphaFoldDB" id="A0A8J3ACT5"/>
<dbReference type="InterPro" id="IPR052520">
    <property type="entry name" value="ATL_DNA_repair"/>
</dbReference>
<dbReference type="Pfam" id="PF01035">
    <property type="entry name" value="DNA_binding_1"/>
    <property type="match status" value="1"/>
</dbReference>
<dbReference type="RefSeq" id="WP_130648752.1">
    <property type="nucleotide sequence ID" value="NZ_BMHA01000013.1"/>
</dbReference>
<keyword evidence="4" id="KW-1185">Reference proteome</keyword>
<keyword evidence="1" id="KW-0227">DNA damage</keyword>
<evidence type="ECO:0000259" key="2">
    <source>
        <dbReference type="Pfam" id="PF01035"/>
    </source>
</evidence>
<feature type="domain" description="Methylated-DNA-[protein]-cysteine S-methyltransferase DNA binding" evidence="2">
    <location>
        <begin position="22"/>
        <end position="97"/>
    </location>
</feature>
<dbReference type="PANTHER" id="PTHR42942:SF1">
    <property type="entry name" value="ALKYLTRANSFERASE-LIKE PROTEIN 1"/>
    <property type="match status" value="1"/>
</dbReference>
<evidence type="ECO:0000313" key="3">
    <source>
        <dbReference type="EMBL" id="GGI08901.1"/>
    </source>
</evidence>
<dbReference type="InterPro" id="IPR014048">
    <property type="entry name" value="MethylDNA_cys_MeTrfase_DNA-bd"/>
</dbReference>
<dbReference type="GO" id="GO:0003824">
    <property type="term" value="F:catalytic activity"/>
    <property type="evidence" value="ECO:0007669"/>
    <property type="project" value="InterPro"/>
</dbReference>
<proteinExistence type="predicted"/>